<proteinExistence type="predicted"/>
<sequence>MRAVLVGAGLTKVDEHWDKGLTELMAEASLQALDSAGVSTVDAVYVSNAFGQILQEQSNIGAYVAEELGMRGVAASRFEAGGASGLVAVIAAVAAVSSGLYKSVLVVGGEKMSEATSEDYVSLLTTEEPAETVASLGVTQLAEAALLYKEYLKRNRLEHEDVAYFSVLSHEHSQTAPHAQYQFKITLDNVVNSPIVADPIRRLETTAPADGAAAVIITSRETALKTDGYKAVVSGIGAATDYPSALDREDPLWLSSLSLASQRALEMAGRKVSELDFLEVHDSYSLLSPLSLEAIGLAEAGEPCHLARKGWWTLSGEVPVNTFGGLKGRGNPVGASGLYALVESYLQLTGRAGKNQVDHAKVGMVTSMAGLGSLSAAAVVEEWV</sequence>
<dbReference type="PANTHER" id="PTHR42870:SF6">
    <property type="entry name" value="ACETYL-COA C-ACYLTRANSFERASE"/>
    <property type="match status" value="1"/>
</dbReference>
<evidence type="ECO:0000259" key="2">
    <source>
        <dbReference type="Pfam" id="PF00108"/>
    </source>
</evidence>
<dbReference type="PIRSF" id="PIRSF000429">
    <property type="entry name" value="Ac-CoA_Ac_transf"/>
    <property type="match status" value="1"/>
</dbReference>
<accession>A0A7C4E2M4</accession>
<gene>
    <name evidence="5" type="ORF">ENT82_05250</name>
    <name evidence="4" type="ORF">ENU43_05850</name>
</gene>
<dbReference type="Gene3D" id="3.40.47.10">
    <property type="match status" value="1"/>
</dbReference>
<evidence type="ECO:0000313" key="5">
    <source>
        <dbReference type="EMBL" id="HGN90516.1"/>
    </source>
</evidence>
<name>A0A7C4E2M4_CALS0</name>
<evidence type="ECO:0000313" key="4">
    <source>
        <dbReference type="EMBL" id="HGL41168.1"/>
    </source>
</evidence>
<comment type="caution">
    <text evidence="5">The sequence shown here is derived from an EMBL/GenBank/DDBJ whole genome shotgun (WGS) entry which is preliminary data.</text>
</comment>
<organism evidence="5">
    <name type="scientific">Caldiarchaeum subterraneum</name>
    <dbReference type="NCBI Taxonomy" id="311458"/>
    <lineage>
        <taxon>Archaea</taxon>
        <taxon>Nitrososphaerota</taxon>
        <taxon>Candidatus Caldarchaeales</taxon>
        <taxon>Candidatus Caldarchaeaceae</taxon>
        <taxon>Candidatus Caldarchaeum</taxon>
    </lineage>
</organism>
<dbReference type="Pfam" id="PF22691">
    <property type="entry name" value="Thiolase_C_1"/>
    <property type="match status" value="1"/>
</dbReference>
<dbReference type="PANTHER" id="PTHR42870">
    <property type="entry name" value="ACETYL-COA C-ACETYLTRANSFERASE"/>
    <property type="match status" value="1"/>
</dbReference>
<feature type="domain" description="Thiolase N-terminal" evidence="2">
    <location>
        <begin position="4"/>
        <end position="220"/>
    </location>
</feature>
<dbReference type="EMBL" id="DTAD01000055">
    <property type="protein sequence ID" value="HGN90516.1"/>
    <property type="molecule type" value="Genomic_DNA"/>
</dbReference>
<evidence type="ECO:0000256" key="1">
    <source>
        <dbReference type="ARBA" id="ARBA00023229"/>
    </source>
</evidence>
<dbReference type="InterPro" id="IPR020616">
    <property type="entry name" value="Thiolase_N"/>
</dbReference>
<protein>
    <submittedName>
        <fullName evidence="5">Thiolase family protein</fullName>
    </submittedName>
</protein>
<dbReference type="InterPro" id="IPR055140">
    <property type="entry name" value="Thiolase_C_2"/>
</dbReference>
<feature type="domain" description="Thiolase C-terminal" evidence="3">
    <location>
        <begin position="237"/>
        <end position="381"/>
    </location>
</feature>
<dbReference type="InterPro" id="IPR016039">
    <property type="entry name" value="Thiolase-like"/>
</dbReference>
<dbReference type="GO" id="GO:0016747">
    <property type="term" value="F:acyltransferase activity, transferring groups other than amino-acyl groups"/>
    <property type="evidence" value="ECO:0007669"/>
    <property type="project" value="InterPro"/>
</dbReference>
<evidence type="ECO:0000259" key="3">
    <source>
        <dbReference type="Pfam" id="PF22691"/>
    </source>
</evidence>
<dbReference type="EMBL" id="DTCM01000074">
    <property type="protein sequence ID" value="HGL41168.1"/>
    <property type="molecule type" value="Genomic_DNA"/>
</dbReference>
<dbReference type="AlphaFoldDB" id="A0A7C4E2M4"/>
<dbReference type="CDD" id="cd00829">
    <property type="entry name" value="SCP-x_thiolase"/>
    <property type="match status" value="1"/>
</dbReference>
<reference evidence="5" key="1">
    <citation type="journal article" date="2020" name="mSystems">
        <title>Genome- and Community-Level Interaction Insights into Carbon Utilization and Element Cycling Functions of Hydrothermarchaeota in Hydrothermal Sediment.</title>
        <authorList>
            <person name="Zhou Z."/>
            <person name="Liu Y."/>
            <person name="Xu W."/>
            <person name="Pan J."/>
            <person name="Luo Z.H."/>
            <person name="Li M."/>
        </authorList>
    </citation>
    <scope>NUCLEOTIDE SEQUENCE [LARGE SCALE GENOMIC DNA]</scope>
    <source>
        <strain evidence="5">SpSt-613</strain>
        <strain evidence="4">SpSt-669</strain>
    </source>
</reference>
<dbReference type="InterPro" id="IPR002155">
    <property type="entry name" value="Thiolase"/>
</dbReference>
<dbReference type="Pfam" id="PF00108">
    <property type="entry name" value="Thiolase_N"/>
    <property type="match status" value="1"/>
</dbReference>
<dbReference type="GO" id="GO:0008299">
    <property type="term" value="P:isoprenoid biosynthetic process"/>
    <property type="evidence" value="ECO:0007669"/>
    <property type="project" value="UniProtKB-KW"/>
</dbReference>
<keyword evidence="1" id="KW-0414">Isoprene biosynthesis</keyword>
<dbReference type="SUPFAM" id="SSF53901">
    <property type="entry name" value="Thiolase-like"/>
    <property type="match status" value="1"/>
</dbReference>